<evidence type="ECO:0000313" key="2">
    <source>
        <dbReference type="Proteomes" id="UP000758701"/>
    </source>
</evidence>
<dbReference type="RefSeq" id="WP_194962952.1">
    <property type="nucleotide sequence ID" value="NZ_JAHSST010000025.1"/>
</dbReference>
<protein>
    <recommendedName>
        <fullName evidence="3">2'-5' RNA ligase</fullName>
    </recommendedName>
</protein>
<evidence type="ECO:0008006" key="3">
    <source>
        <dbReference type="Google" id="ProtNLM"/>
    </source>
</evidence>
<organism evidence="1 2">
    <name type="scientific">Streptomyces olivaceus</name>
    <dbReference type="NCBI Taxonomy" id="47716"/>
    <lineage>
        <taxon>Bacteria</taxon>
        <taxon>Bacillati</taxon>
        <taxon>Actinomycetota</taxon>
        <taxon>Actinomycetes</taxon>
        <taxon>Kitasatosporales</taxon>
        <taxon>Streptomycetaceae</taxon>
        <taxon>Streptomyces</taxon>
    </lineage>
</organism>
<proteinExistence type="predicted"/>
<reference evidence="1 2" key="1">
    <citation type="submission" date="2021-06" db="EMBL/GenBank/DDBJ databases">
        <title>Ecological speciation of a Streptomyces species isolated from different habitats and geographic origins.</title>
        <authorList>
            <person name="Wang J."/>
        </authorList>
    </citation>
    <scope>NUCLEOTIDE SEQUENCE [LARGE SCALE GENOMIC DNA]</scope>
    <source>
        <strain evidence="1 2">FXJ8.012</strain>
    </source>
</reference>
<sequence length="172" mass="17709">MAETGTTAVLALLPEAEPLLELAAGVDARAVRPGVPAHAALLYPWLAADRVDEPALRRLRAALPQGRIEAELTAVEHEGGFVGVPVPGLSAAATAVRAAFPEEVPYGGRFGTDPPVHVTVALGAAPEAAAGIARRTAARLPLTAWISALHVVALGPTGWRALAELPLVRRPA</sequence>
<comment type="caution">
    <text evidence="1">The sequence shown here is derived from an EMBL/GenBank/DDBJ whole genome shotgun (WGS) entry which is preliminary data.</text>
</comment>
<dbReference type="Pfam" id="PF13563">
    <property type="entry name" value="2_5_RNA_ligase2"/>
    <property type="match status" value="1"/>
</dbReference>
<gene>
    <name evidence="1" type="ORF">KVH32_32715</name>
</gene>
<accession>A0ABS7WEA9</accession>
<name>A0ABS7WEA9_STROV</name>
<dbReference type="Proteomes" id="UP000758701">
    <property type="component" value="Unassembled WGS sequence"/>
</dbReference>
<evidence type="ECO:0000313" key="1">
    <source>
        <dbReference type="EMBL" id="MBZ6155893.1"/>
    </source>
</evidence>
<dbReference type="EMBL" id="JAHSTP010000020">
    <property type="protein sequence ID" value="MBZ6155893.1"/>
    <property type="molecule type" value="Genomic_DNA"/>
</dbReference>
<keyword evidence="2" id="KW-1185">Reference proteome</keyword>